<accession>F4QKZ7</accession>
<proteinExistence type="predicted"/>
<keyword evidence="3" id="KW-1185">Reference proteome</keyword>
<evidence type="ECO:0000313" key="2">
    <source>
        <dbReference type="EMBL" id="EGF92220.1"/>
    </source>
</evidence>
<feature type="compositionally biased region" description="Basic and acidic residues" evidence="1">
    <location>
        <begin position="28"/>
        <end position="39"/>
    </location>
</feature>
<organism evidence="2 3">
    <name type="scientific">Asticcacaulis biprosthecium C19</name>
    <dbReference type="NCBI Taxonomy" id="715226"/>
    <lineage>
        <taxon>Bacteria</taxon>
        <taxon>Pseudomonadati</taxon>
        <taxon>Pseudomonadota</taxon>
        <taxon>Alphaproteobacteria</taxon>
        <taxon>Caulobacterales</taxon>
        <taxon>Caulobacteraceae</taxon>
        <taxon>Asticcacaulis</taxon>
    </lineage>
</organism>
<protein>
    <submittedName>
        <fullName evidence="2">Uncharacterized protein</fullName>
    </submittedName>
</protein>
<evidence type="ECO:0000313" key="3">
    <source>
        <dbReference type="Proteomes" id="UP000006512"/>
    </source>
</evidence>
<dbReference type="eggNOG" id="ENOG502ZHGE">
    <property type="taxonomic scope" value="Bacteria"/>
</dbReference>
<feature type="region of interest" description="Disordered" evidence="1">
    <location>
        <begin position="28"/>
        <end position="54"/>
    </location>
</feature>
<name>F4QKZ7_9CAUL</name>
<dbReference type="EMBL" id="GL883077">
    <property type="protein sequence ID" value="EGF92220.1"/>
    <property type="molecule type" value="Genomic_DNA"/>
</dbReference>
<gene>
    <name evidence="2" type="ORF">ABI_06540</name>
</gene>
<dbReference type="AlphaFoldDB" id="F4QKZ7"/>
<dbReference type="HOGENOM" id="CLU_1700626_0_0_5"/>
<evidence type="ECO:0000256" key="1">
    <source>
        <dbReference type="SAM" id="MobiDB-lite"/>
    </source>
</evidence>
<reference evidence="3" key="1">
    <citation type="submission" date="2011-03" db="EMBL/GenBank/DDBJ databases">
        <title>Draft genome sequence of Brevundimonas diminuta.</title>
        <authorList>
            <person name="Brown P.J.B."/>
            <person name="Buechlein A."/>
            <person name="Hemmerich C."/>
            <person name="Brun Y.V."/>
        </authorList>
    </citation>
    <scope>NUCLEOTIDE SEQUENCE [LARGE SCALE GENOMIC DNA]</scope>
    <source>
        <strain evidence="3">C19</strain>
    </source>
</reference>
<dbReference type="Proteomes" id="UP000006512">
    <property type="component" value="Unassembled WGS sequence"/>
</dbReference>
<sequence>MLSVFLMSAALIAQEPVTVNDYRRDYEAPRSESEARYDSRLQQASASRGGHMEGAWQVSTSDGRKLISLELRHSGNDIEGAWRSSAGGYGLNASGFVSDATLIGRDLEVNYFVGQAKSPIILHLRQDANGTWRGTSMNVAGEKTPVVLTRATGS</sequence>